<dbReference type="InterPro" id="IPR056823">
    <property type="entry name" value="TEN-like_YD-shell"/>
</dbReference>
<feature type="compositionally biased region" description="Polar residues" evidence="2">
    <location>
        <begin position="1642"/>
        <end position="1651"/>
    </location>
</feature>
<evidence type="ECO:0000313" key="5">
    <source>
        <dbReference type="Proteomes" id="UP001595764"/>
    </source>
</evidence>
<dbReference type="NCBIfam" id="TIGR01643">
    <property type="entry name" value="YD_repeat_2x"/>
    <property type="match status" value="2"/>
</dbReference>
<dbReference type="Pfam" id="PF05593">
    <property type="entry name" value="RHS_repeat"/>
    <property type="match status" value="1"/>
</dbReference>
<dbReference type="PANTHER" id="PTHR32305:SF17">
    <property type="entry name" value="TRNA NUCLEASE WAPA"/>
    <property type="match status" value="1"/>
</dbReference>
<dbReference type="Pfam" id="PF07591">
    <property type="entry name" value="PT-HINT"/>
    <property type="match status" value="1"/>
</dbReference>
<feature type="region of interest" description="Disordered" evidence="2">
    <location>
        <begin position="175"/>
        <end position="194"/>
    </location>
</feature>
<dbReference type="NCBIfam" id="TIGR03696">
    <property type="entry name" value="Rhs_assc_core"/>
    <property type="match status" value="1"/>
</dbReference>
<organism evidence="4 5">
    <name type="scientific">Amycolatopsis halotolerans</name>
    <dbReference type="NCBI Taxonomy" id="330083"/>
    <lineage>
        <taxon>Bacteria</taxon>
        <taxon>Bacillati</taxon>
        <taxon>Actinomycetota</taxon>
        <taxon>Actinomycetes</taxon>
        <taxon>Pseudonocardiales</taxon>
        <taxon>Pseudonocardiaceae</taxon>
        <taxon>Amycolatopsis</taxon>
    </lineage>
</organism>
<dbReference type="Proteomes" id="UP001595764">
    <property type="component" value="Unassembled WGS sequence"/>
</dbReference>
<evidence type="ECO:0000256" key="1">
    <source>
        <dbReference type="ARBA" id="ARBA00022737"/>
    </source>
</evidence>
<comment type="caution">
    <text evidence="4">The sequence shown here is derived from an EMBL/GenBank/DDBJ whole genome shotgun (WGS) entry which is preliminary data.</text>
</comment>
<gene>
    <name evidence="4" type="ORF">ACFORO_21525</name>
</gene>
<feature type="compositionally biased region" description="Polar residues" evidence="2">
    <location>
        <begin position="87"/>
        <end position="97"/>
    </location>
</feature>
<accession>A0ABV7QKA2</accession>
<keyword evidence="5" id="KW-1185">Reference proteome</keyword>
<evidence type="ECO:0000313" key="4">
    <source>
        <dbReference type="EMBL" id="MFC3512764.1"/>
    </source>
</evidence>
<feature type="compositionally biased region" description="Polar residues" evidence="2">
    <location>
        <begin position="1579"/>
        <end position="1591"/>
    </location>
</feature>
<feature type="compositionally biased region" description="Polar residues" evidence="2">
    <location>
        <begin position="176"/>
        <end position="194"/>
    </location>
</feature>
<evidence type="ECO:0000256" key="2">
    <source>
        <dbReference type="SAM" id="MobiDB-lite"/>
    </source>
</evidence>
<dbReference type="PROSITE" id="PS50817">
    <property type="entry name" value="INTEIN_N_TER"/>
    <property type="match status" value="1"/>
</dbReference>
<dbReference type="PANTHER" id="PTHR32305">
    <property type="match status" value="1"/>
</dbReference>
<dbReference type="RefSeq" id="WP_377876437.1">
    <property type="nucleotide sequence ID" value="NZ_JBHMAY010000096.1"/>
</dbReference>
<dbReference type="InterPro" id="IPR031325">
    <property type="entry name" value="RHS_repeat"/>
</dbReference>
<dbReference type="Gene3D" id="2.180.10.10">
    <property type="entry name" value="RHS repeat-associated core"/>
    <property type="match status" value="1"/>
</dbReference>
<reference evidence="5" key="1">
    <citation type="journal article" date="2019" name="Int. J. Syst. Evol. Microbiol.">
        <title>The Global Catalogue of Microorganisms (GCM) 10K type strain sequencing project: providing services to taxonomists for standard genome sequencing and annotation.</title>
        <authorList>
            <consortium name="The Broad Institute Genomics Platform"/>
            <consortium name="The Broad Institute Genome Sequencing Center for Infectious Disease"/>
            <person name="Wu L."/>
            <person name="Ma J."/>
        </authorList>
    </citation>
    <scope>NUCLEOTIDE SEQUENCE [LARGE SCALE GENOMIC DNA]</scope>
    <source>
        <strain evidence="5">CGMCC 4.7682</strain>
    </source>
</reference>
<feature type="region of interest" description="Disordered" evidence="2">
    <location>
        <begin position="8"/>
        <end position="104"/>
    </location>
</feature>
<dbReference type="Pfam" id="PF25023">
    <property type="entry name" value="TEN_YD-shell"/>
    <property type="match status" value="1"/>
</dbReference>
<feature type="domain" description="Teneurin-like YD-shell" evidence="3">
    <location>
        <begin position="1626"/>
        <end position="1827"/>
    </location>
</feature>
<dbReference type="InterPro" id="IPR022385">
    <property type="entry name" value="Rhs_assc_core"/>
</dbReference>
<dbReference type="EMBL" id="JBHRWI010000025">
    <property type="protein sequence ID" value="MFC3512764.1"/>
    <property type="molecule type" value="Genomic_DNA"/>
</dbReference>
<dbReference type="PROSITE" id="PS50818">
    <property type="entry name" value="INTEIN_C_TER"/>
    <property type="match status" value="1"/>
</dbReference>
<proteinExistence type="predicted"/>
<dbReference type="InterPro" id="IPR036844">
    <property type="entry name" value="Hint_dom_sf"/>
</dbReference>
<dbReference type="InterPro" id="IPR006141">
    <property type="entry name" value="Intein_N"/>
</dbReference>
<dbReference type="CDD" id="cd00081">
    <property type="entry name" value="Hint"/>
    <property type="match status" value="1"/>
</dbReference>
<protein>
    <submittedName>
        <fullName evidence="4">RHS repeat-associated core domain-containing protein</fullName>
    </submittedName>
</protein>
<keyword evidence="1" id="KW-0677">Repeat</keyword>
<evidence type="ECO:0000259" key="3">
    <source>
        <dbReference type="Pfam" id="PF25023"/>
    </source>
</evidence>
<dbReference type="NCBIfam" id="TIGR01443">
    <property type="entry name" value="intein_Cterm"/>
    <property type="match status" value="1"/>
</dbReference>
<dbReference type="Gene3D" id="2.170.16.10">
    <property type="entry name" value="Hedgehog/Intein (Hint) domain"/>
    <property type="match status" value="1"/>
</dbReference>
<sequence length="2263" mass="242444">MTACVQQAVAAPANSPHGWHGLGWDLPPLQQTTSVSGKPDGLASHPVPTPSAPLPKVVWPPASSTEVDLSSAPKPQAAEKTAAKPSLTVSRNRQYNRAEQKPGSVKLDLLEKSAADKAGVRGTLMTVTPKSGDASGPLNLDLDYKSFADAYGANYGSRLRFVQYPACLLTTPDEPQCQTETPLESRNNTQNDHLSGQLTLSTSSVAVVAAEADSKGDGGDFKATDLKPSGSWSAGGSTGAFSFSYPLGTAAGPSGKTPGLSLDYSSDAVDGLTSATNNQSSPVGDGWTLGGGGYIERSYKSCAEDLGGNNGQNKQNGDACWFSDNATLSFGRANEMLVKDKDNASVWHKKIDDGSKIEKLTNAANGTRGNEAWKLTTVDGTQYFFGLNQLPGWQSGNAETHSAWTEPVYGNNPGEPCYHAAFADSLCSNTAWRWNLDYTVDTHGNATAYYYDTETNAYAVNANTAAPSSYVRGGYLSRIEYGFNTRVANVYSAPPARVMFGTTERCLPDASFTCDPALLTKDNATHWPDVPFDRICTVGTKCLDASPSFFSRKRYTTITSQVTDGAGGWKPVTSWTLGQSYPTTGDGQSPALWLDSITQTGLANTSGTQPAVSLPPTLFHGVPKANRVDATHGYTALTRQRIDAITSSTGGVTNVKYAEPECITGTKMPASPENNTLACYPVYWTPGGLDDPILDWFNKYPVTEVKEDGRTALSQQVVTHYDYLGGTAWHHDDNPLVDPKYRTWSQFRGYGDVKTTKGAAAGDPSGPQTVTETRYLRGMDGDTLPGGGHRSVSVPSYWGENVTDLDQYAGYTRESLTYLDGTVISESLNDPWRSPNPTATDADGTQSFYTGTAVTRTRAWVAATQQWKTSRKVSTFGDYGLEIAAENDGTLNGTTPDPAETTCTKTTYLPNTNLWLLNSVQQTTTFAGACSSPVTSANIVSDAKNFFDSQPYGTAPTTGDVTRTDVLDTWPTGGDETFLAPAHLTTFDQYGRSLTVADHRNLPTVTTYTPATGGPVTKIAATTPQVSASDPRTFTSTKVLDAVSGAILSETDNSGMRTDATYDPLARVTAVWRPGHNKSQNAPPSTTYEYSVTADPGKVSYVATHALLANASYSTTYALLDGLGRAIQTQSPTPYARGGRLLTDTLYDSQGRVYITHNNYWNGDSGPDKTLHVVQDNAVPNSTFTTYDSAGRTIGAVYALNGTEQWRTTTKYDGDRTITIPPAGGIATASVTNGLGQNVQTIQFHDRDHTGRSDPGDATTYTYTASGQLATVTDATGKNTWTTTYDLHGREASTNDPDTGLTTYAYDDADRLMSSTDAQHRTLAYSYDNIGRKTAEFVGSPAGTKLAEWTYDTLLPGQATGSTRYVDGRAYSTAATGYDTAGRVTGARYTIPTFETGLGGTYSFSTEYDPLTGAVATTTSPQKGGVPRETIYHDYGALGQPTGLRASSSSGELLYLVSETDYNPQAQVLRTNYQDPASPYQIAVSNTYEDGTNRLASTLAQRATTAGHDVTNRHYTYGPDNSLTKLADLPQDGAADVQCFQYDYLQRLTAAFSPSSADCTSAPNSTTLGGAAPYWTSWTYNPDGNRTQQVQHAPGGDATTTTTYPEPGQPRPHAAQTVSRTSGNSTATSSYTYDNDGRTLTRGPSGSAQTFTYDAEGNIASATEPDGKTSTYVYDADGNRLITRDPSGVTLTVGDTELHVAAGNTTAIGTRYYTYNGHPIAQRNGVTGISWLLTDNQGTAYATVDAANLAVRKRYQDPYGVPRGTTDSPWANNHGFLGGYQNTTGLTRLGAREYDPSTGSFTTPDPVLDPGRPAHLNAYTYGFDNPVGSPDPTGLEPALDVCFDAKTDKLTSRDSLSCRNAGYTGSTGDAQEDRWYNDYKPSAVWACGWGKDCLTENRDRTRKGTPKPTVERAEKIYRDYHRHGMPFRDLLQLGWQATGIPDFLDCINDGSPGSCASTVLGLIPMAKGGKFIKDLALINRLREGINSLPFVGDLIRGGDDVIDVAITECPVRAPAHSFTGDTTVLMSDGTAKPISEVKVGDIVANSGPEDHKITYHVVTSIHVTSDDLERVEIVFGDGLGSALHTTPHHQIWEAKSHHWVEAGDLRAGDAVRSPAGSLPVAQVHASFERGLTYDLTVEGIHAYYVRAGNSLVLVHNCGGYFTGHDQSCSCEGIGDITWEGTAPSTSGHTGHSAQRLRERGVSDADAEAVLGQQPFDYFHQGQWKSGYYDPKLKIFIAKTMDGNINTVIVNATRAYVEGLKKGP</sequence>
<dbReference type="SUPFAM" id="SSF51294">
    <property type="entry name" value="Hedgehog/intein (Hint) domain"/>
    <property type="match status" value="1"/>
</dbReference>
<dbReference type="InterPro" id="IPR006530">
    <property type="entry name" value="YD"/>
</dbReference>
<feature type="region of interest" description="Disordered" evidence="2">
    <location>
        <begin position="1579"/>
        <end position="1651"/>
    </location>
</feature>
<feature type="compositionally biased region" description="Polar residues" evidence="2">
    <location>
        <begin position="1616"/>
        <end position="1633"/>
    </location>
</feature>
<name>A0ABV7QKA2_9PSEU</name>
<dbReference type="InterPro" id="IPR030934">
    <property type="entry name" value="Intein_C"/>
</dbReference>
<dbReference type="InterPro" id="IPR050708">
    <property type="entry name" value="T6SS_VgrG/RHS"/>
</dbReference>